<proteinExistence type="predicted"/>
<feature type="transmembrane region" description="Helical" evidence="1">
    <location>
        <begin position="30"/>
        <end position="48"/>
    </location>
</feature>
<gene>
    <name evidence="2" type="ORF">J4733_20890</name>
</gene>
<reference evidence="2" key="1">
    <citation type="submission" date="2021-03" db="EMBL/GenBank/DDBJ databases">
        <title>Molecular epidemiology and mechanisms of colistin and carbapenem resistance in Enterobacteriaceae from clinical isolates, the environment and porcine samples in Pretoria, South Africa.</title>
        <authorList>
            <person name="Bogoshi D."/>
            <person name="Mbelle N.M."/>
            <person name="Naidoo V."/>
            <person name="Osei Sekyere J."/>
        </authorList>
    </citation>
    <scope>NUCLEOTIDE SEQUENCE</scope>
    <source>
        <strain evidence="2">C029</strain>
    </source>
</reference>
<organism evidence="2 3">
    <name type="scientific">Klebsiella pneumoniae</name>
    <dbReference type="NCBI Taxonomy" id="573"/>
    <lineage>
        <taxon>Bacteria</taxon>
        <taxon>Pseudomonadati</taxon>
        <taxon>Pseudomonadota</taxon>
        <taxon>Gammaproteobacteria</taxon>
        <taxon>Enterobacterales</taxon>
        <taxon>Enterobacteriaceae</taxon>
        <taxon>Klebsiella/Raoultella group</taxon>
        <taxon>Klebsiella</taxon>
        <taxon>Klebsiella pneumoniae complex</taxon>
    </lineage>
</organism>
<sequence>MSFRNVEERSPLPGAHDLKRARISLRANRPWWVFASNIFLMWGAFFFQTGAPGVLLPLLRREYRADGGYRRISTFVPCSGTLTVPLLARRMKNVMSIWWPARSICSGWGL</sequence>
<keyword evidence="1" id="KW-0812">Transmembrane</keyword>
<keyword evidence="1" id="KW-0472">Membrane</keyword>
<evidence type="ECO:0000313" key="2">
    <source>
        <dbReference type="EMBL" id="MBO2025842.1"/>
    </source>
</evidence>
<name>A0A939SPN3_KLEPN</name>
<dbReference type="EMBL" id="JAGETN010000037">
    <property type="protein sequence ID" value="MBO2025842.1"/>
    <property type="molecule type" value="Genomic_DNA"/>
</dbReference>
<protein>
    <submittedName>
        <fullName evidence="2">Uncharacterized protein</fullName>
    </submittedName>
</protein>
<keyword evidence="1" id="KW-1133">Transmembrane helix</keyword>
<comment type="caution">
    <text evidence="2">The sequence shown here is derived from an EMBL/GenBank/DDBJ whole genome shotgun (WGS) entry which is preliminary data.</text>
</comment>
<accession>A0A939SPN3</accession>
<dbReference type="Proteomes" id="UP000664267">
    <property type="component" value="Unassembled WGS sequence"/>
</dbReference>
<evidence type="ECO:0000256" key="1">
    <source>
        <dbReference type="SAM" id="Phobius"/>
    </source>
</evidence>
<evidence type="ECO:0000313" key="3">
    <source>
        <dbReference type="Proteomes" id="UP000664267"/>
    </source>
</evidence>
<dbReference type="AlphaFoldDB" id="A0A939SPN3"/>